<dbReference type="OrthoDB" id="3362145at2"/>
<dbReference type="PRINTS" id="PR00364">
    <property type="entry name" value="DISEASERSIST"/>
</dbReference>
<evidence type="ECO:0000256" key="1">
    <source>
        <dbReference type="SAM" id="MobiDB-lite"/>
    </source>
</evidence>
<dbReference type="SUPFAM" id="SSF48452">
    <property type="entry name" value="TPR-like"/>
    <property type="match status" value="2"/>
</dbReference>
<evidence type="ECO:0000313" key="3">
    <source>
        <dbReference type="Proteomes" id="UP000431401"/>
    </source>
</evidence>
<accession>A0A7K0DKW4</accession>
<organism evidence="2 3">
    <name type="scientific">Nocardia aurantia</name>
    <dbReference type="NCBI Taxonomy" id="2585199"/>
    <lineage>
        <taxon>Bacteria</taxon>
        <taxon>Bacillati</taxon>
        <taxon>Actinomycetota</taxon>
        <taxon>Actinomycetes</taxon>
        <taxon>Mycobacteriales</taxon>
        <taxon>Nocardiaceae</taxon>
        <taxon>Nocardia</taxon>
    </lineage>
</organism>
<dbReference type="InterPro" id="IPR011990">
    <property type="entry name" value="TPR-like_helical_dom_sf"/>
</dbReference>
<name>A0A7K0DKW4_9NOCA</name>
<dbReference type="InterPro" id="IPR027417">
    <property type="entry name" value="P-loop_NTPase"/>
</dbReference>
<protein>
    <submittedName>
        <fullName evidence="2">Regulatory protein AfsR</fullName>
    </submittedName>
</protein>
<feature type="region of interest" description="Disordered" evidence="1">
    <location>
        <begin position="1"/>
        <end position="35"/>
    </location>
</feature>
<dbReference type="AlphaFoldDB" id="A0A7K0DKW4"/>
<dbReference type="EMBL" id="WEGI01000004">
    <property type="protein sequence ID" value="MQY26327.1"/>
    <property type="molecule type" value="Genomic_DNA"/>
</dbReference>
<dbReference type="RefSeq" id="WP_153340551.1">
    <property type="nucleotide sequence ID" value="NZ_WEGI01000004.1"/>
</dbReference>
<sequence>MSQADSTQGGNDDPPRRAGQQAHAADDGRVFQSGRDQHNQFITVDTGKRIVPRQLPPAPYRFTGRADELAVLTEMLDEATESITPVVISAIGGVGGIGKTWLSVHWAHEHLDRFPDGQLFVDLRGFSPTAEPMSVAEAVRGFLHALGEDPTKLPVDLDAQIGLYRSLVADRRMLIVLDNAREAQQVAPLLPGGHACTVLVTSRLRLAGLVVNHGARSVDLSVLSEEDSRRLLAGHIGAARLDTEPEAVGSLLRYCAGLPLALSIVAARATAHPNFPLAALADELHDQNIRLDSLDAGEIPLNLRAVFSFSYRALPDDIAELFGLLSLAPGPDIGLPAAAESAGLPIARARFMLLQLETAHLVSQPVPGRFSFHDLLRLYATEQARLNLSEDRRRAALHRLLSFYLHTAHTAERLLDPHRHPIDIDPPAADCNPLALPDLAAADVWFETEHANLLATQLLAGELGRHDSTWQLAWSLDTFHYRRGRLHEWRSTWETSLVSARAIGDPRVLSLAHRLLGDVHLNLGNHAASLRELGEALRVAEEADDRLSQAHAHRILTWACGRQHDDRAALEHATAALSLYRALGEPVRVAAMLNATGWFESRLGDFEGAQQHCEAALRVCRRHDYRVGEANTLVSLGYVAQRTDRPADALAFYQQALALFRDLSSTYYQADTLDRIGQIHAGQGRPESARDAWTAALRIYREKYRPEDAQRVRAELDELGADVEV</sequence>
<dbReference type="Gene3D" id="1.25.40.10">
    <property type="entry name" value="Tetratricopeptide repeat domain"/>
    <property type="match status" value="1"/>
</dbReference>
<dbReference type="SUPFAM" id="SSF52540">
    <property type="entry name" value="P-loop containing nucleoside triphosphate hydrolases"/>
    <property type="match status" value="1"/>
</dbReference>
<feature type="compositionally biased region" description="Polar residues" evidence="1">
    <location>
        <begin position="1"/>
        <end position="10"/>
    </location>
</feature>
<dbReference type="PANTHER" id="PTHR47691">
    <property type="entry name" value="REGULATOR-RELATED"/>
    <property type="match status" value="1"/>
</dbReference>
<dbReference type="SMART" id="SM00028">
    <property type="entry name" value="TPR"/>
    <property type="match status" value="5"/>
</dbReference>
<reference evidence="2 3" key="1">
    <citation type="submission" date="2019-10" db="EMBL/GenBank/DDBJ databases">
        <title>Nocardia macrotermitis sp. nov. and Nocardia aurantia sp. nov., isolated from the gut of fungus growing-termite Macrotermes natalensis.</title>
        <authorList>
            <person name="Benndorf R."/>
            <person name="Schwitalla J."/>
            <person name="Martin K."/>
            <person name="De Beer W."/>
            <person name="Kaster A.-K."/>
            <person name="Vollmers J."/>
            <person name="Poulsen M."/>
            <person name="Beemelmanns C."/>
        </authorList>
    </citation>
    <scope>NUCLEOTIDE SEQUENCE [LARGE SCALE GENOMIC DNA]</scope>
    <source>
        <strain evidence="2 3">RB56</strain>
    </source>
</reference>
<proteinExistence type="predicted"/>
<dbReference type="InterPro" id="IPR019734">
    <property type="entry name" value="TPR_rpt"/>
</dbReference>
<gene>
    <name evidence="2" type="primary">afsR_1</name>
    <name evidence="2" type="ORF">NRB56_18910</name>
</gene>
<keyword evidence="3" id="KW-1185">Reference proteome</keyword>
<dbReference type="Gene3D" id="3.40.50.300">
    <property type="entry name" value="P-loop containing nucleotide triphosphate hydrolases"/>
    <property type="match status" value="1"/>
</dbReference>
<dbReference type="Proteomes" id="UP000431401">
    <property type="component" value="Unassembled WGS sequence"/>
</dbReference>
<dbReference type="Pfam" id="PF13424">
    <property type="entry name" value="TPR_12"/>
    <property type="match status" value="1"/>
</dbReference>
<comment type="caution">
    <text evidence="2">The sequence shown here is derived from an EMBL/GenBank/DDBJ whole genome shotgun (WGS) entry which is preliminary data.</text>
</comment>
<evidence type="ECO:0000313" key="2">
    <source>
        <dbReference type="EMBL" id="MQY26327.1"/>
    </source>
</evidence>
<dbReference type="PANTHER" id="PTHR47691:SF3">
    <property type="entry name" value="HTH-TYPE TRANSCRIPTIONAL REGULATOR RV0890C-RELATED"/>
    <property type="match status" value="1"/>
</dbReference>
<dbReference type="GO" id="GO:0043531">
    <property type="term" value="F:ADP binding"/>
    <property type="evidence" value="ECO:0007669"/>
    <property type="project" value="InterPro"/>
</dbReference>